<evidence type="ECO:0000256" key="2">
    <source>
        <dbReference type="SAM" id="Phobius"/>
    </source>
</evidence>
<feature type="region of interest" description="Disordered" evidence="1">
    <location>
        <begin position="1"/>
        <end position="27"/>
    </location>
</feature>
<keyword evidence="2" id="KW-0472">Membrane</keyword>
<feature type="transmembrane region" description="Helical" evidence="2">
    <location>
        <begin position="242"/>
        <end position="262"/>
    </location>
</feature>
<dbReference type="Pfam" id="PF17784">
    <property type="entry name" value="Sulfotransfer_4"/>
    <property type="match status" value="1"/>
</dbReference>
<protein>
    <recommendedName>
        <fullName evidence="4">Sulfotransferase family protein</fullName>
    </recommendedName>
</protein>
<evidence type="ECO:0000313" key="3">
    <source>
        <dbReference type="EMBL" id="CAA9412434.1"/>
    </source>
</evidence>
<organism evidence="3">
    <name type="scientific">uncultured Rubrobacteraceae bacterium</name>
    <dbReference type="NCBI Taxonomy" id="349277"/>
    <lineage>
        <taxon>Bacteria</taxon>
        <taxon>Bacillati</taxon>
        <taxon>Actinomycetota</taxon>
        <taxon>Rubrobacteria</taxon>
        <taxon>Rubrobacterales</taxon>
        <taxon>Rubrobacteraceae</taxon>
        <taxon>environmental samples</taxon>
    </lineage>
</organism>
<reference evidence="3" key="1">
    <citation type="submission" date="2020-02" db="EMBL/GenBank/DDBJ databases">
        <authorList>
            <person name="Meier V. D."/>
        </authorList>
    </citation>
    <scope>NUCLEOTIDE SEQUENCE</scope>
    <source>
        <strain evidence="3">AVDCRST_MAG01</strain>
    </source>
</reference>
<dbReference type="EMBL" id="CADCUW010000253">
    <property type="protein sequence ID" value="CAA9412434.1"/>
    <property type="molecule type" value="Genomic_DNA"/>
</dbReference>
<name>A0A6J4PCY6_9ACTN</name>
<dbReference type="PANTHER" id="PTHR36978">
    <property type="entry name" value="P-LOOP CONTAINING NUCLEOTIDE TRIPHOSPHATE HYDROLASE"/>
    <property type="match status" value="1"/>
</dbReference>
<sequence>MDRTEQAGRGAFVTVDREALSQGPPRGSGIKVIGAGLPRTGTLSQKAALERLGFGPCFHMGEVFKDPKRARAWHRAGLAKRRGEPVEWGRLLEGYGATTDWPGSHFWKELAREYPDAKVLLSVRDPEKWYESVRSTIYPMRRGLSRVLPLLPTVRWLPKMLEMIWEDFFGPYFKDRGRAIEAFERHVREVREGVPAERLLVYEVRQGWGPLCEFLGVEVPDEPFPHVNSSADRRVLVRAVGALSYALPLVAGALAGAALLWTGRRIRNSERRYVTTADRSHP</sequence>
<dbReference type="PANTHER" id="PTHR36978:SF4">
    <property type="entry name" value="P-LOOP CONTAINING NUCLEOSIDE TRIPHOSPHATE HYDROLASE PROTEIN"/>
    <property type="match status" value="1"/>
</dbReference>
<keyword evidence="2" id="KW-1133">Transmembrane helix</keyword>
<dbReference type="InterPro" id="IPR027417">
    <property type="entry name" value="P-loop_NTPase"/>
</dbReference>
<evidence type="ECO:0000256" key="1">
    <source>
        <dbReference type="SAM" id="MobiDB-lite"/>
    </source>
</evidence>
<evidence type="ECO:0008006" key="4">
    <source>
        <dbReference type="Google" id="ProtNLM"/>
    </source>
</evidence>
<dbReference type="InterPro" id="IPR040632">
    <property type="entry name" value="Sulfotransfer_4"/>
</dbReference>
<dbReference type="AlphaFoldDB" id="A0A6J4PCY6"/>
<accession>A0A6J4PCY6</accession>
<dbReference type="SUPFAM" id="SSF52540">
    <property type="entry name" value="P-loop containing nucleoside triphosphate hydrolases"/>
    <property type="match status" value="1"/>
</dbReference>
<gene>
    <name evidence="3" type="ORF">AVDCRST_MAG01-01-1696</name>
</gene>
<dbReference type="Gene3D" id="3.40.50.300">
    <property type="entry name" value="P-loop containing nucleotide triphosphate hydrolases"/>
    <property type="match status" value="1"/>
</dbReference>
<keyword evidence="2" id="KW-0812">Transmembrane</keyword>
<proteinExistence type="predicted"/>